<comment type="caution">
    <text evidence="2">The sequence shown here is derived from an EMBL/GenBank/DDBJ whole genome shotgun (WGS) entry which is preliminary data.</text>
</comment>
<keyword evidence="3" id="KW-1185">Reference proteome</keyword>
<proteinExistence type="predicted"/>
<organism evidence="2 3">
    <name type="scientific">Echinicola arenosa</name>
    <dbReference type="NCBI Taxonomy" id="2774144"/>
    <lineage>
        <taxon>Bacteria</taxon>
        <taxon>Pseudomonadati</taxon>
        <taxon>Bacteroidota</taxon>
        <taxon>Cytophagia</taxon>
        <taxon>Cytophagales</taxon>
        <taxon>Cyclobacteriaceae</taxon>
        <taxon>Echinicola</taxon>
    </lineage>
</organism>
<feature type="signal peptide" evidence="1">
    <location>
        <begin position="1"/>
        <end position="23"/>
    </location>
</feature>
<dbReference type="EMBL" id="JACYTQ010000004">
    <property type="protein sequence ID" value="MBD8489683.1"/>
    <property type="molecule type" value="Genomic_DNA"/>
</dbReference>
<evidence type="ECO:0008006" key="4">
    <source>
        <dbReference type="Google" id="ProtNLM"/>
    </source>
</evidence>
<accession>A0ABR9ALK7</accession>
<gene>
    <name evidence="2" type="ORF">IFO69_13080</name>
</gene>
<evidence type="ECO:0000313" key="2">
    <source>
        <dbReference type="EMBL" id="MBD8489683.1"/>
    </source>
</evidence>
<evidence type="ECO:0000256" key="1">
    <source>
        <dbReference type="SAM" id="SignalP"/>
    </source>
</evidence>
<dbReference type="RefSeq" id="WP_192010570.1">
    <property type="nucleotide sequence ID" value="NZ_JACYTQ010000004.1"/>
</dbReference>
<sequence length="374" mass="42984">MLKATFLLFSLAAFFLFSCGQNSSESITKVESLSLVVKDSIDISYLGKLMLQDVDTKNNRLLLYDQQQRLFLITNMKGDILHQFGKQKDSKGGVNYQYGPAKFFKEGQIQIIGMQGFSWFDFNGELLDHKKFTNAEPPSFSARPMLAEEFTLIDGKYLGKAVRARGQYSIIDPEFYDEFQLLAWFDTKEATYERVFGLENESLFKNGMAYDVTEMMPTHTYFDNKIFIVVGVDPHLNIYQSQTPYRLLSRIPLQYSPFFQSEGEEPAKADPLAIKGPGASGHTQNLKATSKYLITSFVSGHDLDKETDGIRPQSSEHFYIMDHEGKMMAILDNTFDINLREFTTRNDEIWAVKKISQEVEEDFIRIYRMAIEKQ</sequence>
<dbReference type="PROSITE" id="PS51257">
    <property type="entry name" value="PROKAR_LIPOPROTEIN"/>
    <property type="match status" value="1"/>
</dbReference>
<evidence type="ECO:0000313" key="3">
    <source>
        <dbReference type="Proteomes" id="UP000647133"/>
    </source>
</evidence>
<feature type="chain" id="PRO_5045131688" description="6-bladed beta-propeller" evidence="1">
    <location>
        <begin position="24"/>
        <end position="374"/>
    </location>
</feature>
<protein>
    <recommendedName>
        <fullName evidence="4">6-bladed beta-propeller</fullName>
    </recommendedName>
</protein>
<name>A0ABR9ALK7_9BACT</name>
<keyword evidence="1" id="KW-0732">Signal</keyword>
<reference evidence="2 3" key="1">
    <citation type="submission" date="2020-09" db="EMBL/GenBank/DDBJ databases">
        <title>Echinicola sp. CAU 1574 isolated from sand of Sido Beach.</title>
        <authorList>
            <person name="Kim W."/>
        </authorList>
    </citation>
    <scope>NUCLEOTIDE SEQUENCE [LARGE SCALE GENOMIC DNA]</scope>
    <source>
        <strain evidence="2 3">CAU 1574</strain>
    </source>
</reference>
<dbReference type="Proteomes" id="UP000647133">
    <property type="component" value="Unassembled WGS sequence"/>
</dbReference>